<reference evidence="1 2" key="1">
    <citation type="submission" date="2023-05" db="EMBL/GenBank/DDBJ databases">
        <title>Sedimentitalea sp. nov. JM2-8.</title>
        <authorList>
            <person name="Huang J."/>
        </authorList>
    </citation>
    <scope>NUCLEOTIDE SEQUENCE [LARGE SCALE GENOMIC DNA]</scope>
    <source>
        <strain evidence="1 2">JM2-8</strain>
    </source>
</reference>
<dbReference type="Pfam" id="PF05159">
    <property type="entry name" value="Capsule_synth"/>
    <property type="match status" value="1"/>
</dbReference>
<evidence type="ECO:0000313" key="1">
    <source>
        <dbReference type="EMBL" id="MDK3075205.1"/>
    </source>
</evidence>
<dbReference type="InterPro" id="IPR007833">
    <property type="entry name" value="Capsule_polysaccharide_synth"/>
</dbReference>
<protein>
    <submittedName>
        <fullName evidence="1">Capsule biosynthesis protein CapA</fullName>
    </submittedName>
</protein>
<dbReference type="EMBL" id="JASNJE010000032">
    <property type="protein sequence ID" value="MDK3075205.1"/>
    <property type="molecule type" value="Genomic_DNA"/>
</dbReference>
<accession>A0ABT7FJ98</accession>
<proteinExistence type="predicted"/>
<evidence type="ECO:0000313" key="2">
    <source>
        <dbReference type="Proteomes" id="UP001227126"/>
    </source>
</evidence>
<keyword evidence="2" id="KW-1185">Reference proteome</keyword>
<dbReference type="Proteomes" id="UP001227126">
    <property type="component" value="Unassembled WGS sequence"/>
</dbReference>
<dbReference type="RefSeq" id="WP_284487135.1">
    <property type="nucleotide sequence ID" value="NZ_JASNJE010000032.1"/>
</dbReference>
<name>A0ABT7FJ98_9RHOB</name>
<gene>
    <name evidence="1" type="ORF">QO034_19130</name>
</gene>
<comment type="caution">
    <text evidence="1">The sequence shown here is derived from an EMBL/GenBank/DDBJ whole genome shotgun (WGS) entry which is preliminary data.</text>
</comment>
<organism evidence="1 2">
    <name type="scientific">Sedimentitalea xiamensis</name>
    <dbReference type="NCBI Taxonomy" id="3050037"/>
    <lineage>
        <taxon>Bacteria</taxon>
        <taxon>Pseudomonadati</taxon>
        <taxon>Pseudomonadota</taxon>
        <taxon>Alphaproteobacteria</taxon>
        <taxon>Rhodobacterales</taxon>
        <taxon>Paracoccaceae</taxon>
        <taxon>Sedimentitalea</taxon>
    </lineage>
</organism>
<sequence length="431" mass="49251">MQTPANADDHVFLFLQGPHGPFFQLLGRMLNTAGATVWRVGFNSGDSAFWRDRKSYLPYRGSATDWPDAIDTILETRGITDLVVYGDSRARHRAAIAAANRRGLRVHVFEEGYLRPYWITYERNGSNGNSRLMTLSIDQMRAALATTDAEITLPPGHWGDMREHMFYGALYHWFVMFRNRRYPHFEPHRGITAHQEFRLQLHRFLRMPMHALARHRATLRIRRGGFPYHLALLQLEHDSSFQDHSPFSTMTDFLALVVSGFARGAPQHHHLVLKAHPLEDGRVPLRRHIRRLARDHGIPDRVHFVRGGKLARLLDDATSVVTVNSTAGQQALWRGLPLKTFGRSVYDKPELVSDQPLTALFASPRRPDAAAYRKYRRFLLATSQVPGGYYSVRGRRQLLRRIVDIMLAAQDPYDALTEKTAAAGQQVRLVP</sequence>